<dbReference type="Gene3D" id="3.30.70.270">
    <property type="match status" value="1"/>
</dbReference>
<gene>
    <name evidence="5" type="ORF">H0S73_23195</name>
</gene>
<dbReference type="SUPFAM" id="SSF55073">
    <property type="entry name" value="Nucleotide cyclase"/>
    <property type="match status" value="1"/>
</dbReference>
<feature type="transmembrane region" description="Helical" evidence="3">
    <location>
        <begin position="69"/>
        <end position="91"/>
    </location>
</feature>
<dbReference type="AlphaFoldDB" id="A0A838BT50"/>
<evidence type="ECO:0000256" key="3">
    <source>
        <dbReference type="SAM" id="Phobius"/>
    </source>
</evidence>
<dbReference type="EMBL" id="JACDXJ010000002">
    <property type="protein sequence ID" value="MBA1159004.1"/>
    <property type="molecule type" value="Genomic_DNA"/>
</dbReference>
<evidence type="ECO:0000259" key="4">
    <source>
        <dbReference type="PROSITE" id="PS50887"/>
    </source>
</evidence>
<dbReference type="FunFam" id="3.30.70.270:FF:000001">
    <property type="entry name" value="Diguanylate cyclase domain protein"/>
    <property type="match status" value="1"/>
</dbReference>
<keyword evidence="6" id="KW-1185">Reference proteome</keyword>
<dbReference type="InterPro" id="IPR050469">
    <property type="entry name" value="Diguanylate_Cyclase"/>
</dbReference>
<dbReference type="Proteomes" id="UP000572984">
    <property type="component" value="Unassembled WGS sequence"/>
</dbReference>
<dbReference type="PANTHER" id="PTHR45138">
    <property type="entry name" value="REGULATORY COMPONENTS OF SENSORY TRANSDUCTION SYSTEM"/>
    <property type="match status" value="1"/>
</dbReference>
<dbReference type="InterPro" id="IPR043128">
    <property type="entry name" value="Rev_trsase/Diguanyl_cyclase"/>
</dbReference>
<evidence type="ECO:0000256" key="1">
    <source>
        <dbReference type="ARBA" id="ARBA00012528"/>
    </source>
</evidence>
<sequence>MDGPLHKRRRSVLSLLAAGGLLCVGSLWWFETATGIIAEFDRYAYPALMLVFICSLVILRLFPKRFSLALLGCYFGASLYFVAAITTFTLLQAQNNLYIVANTLQWMPLIYVAAFVLFQQRHAIVLSGGVFLASVVPSCLTLLLKGPGFWSLELGALLINAGAVHLLVILSLSFFTVLHAQFEQARVKAAVMESSAHTDPLTGVANRRGMEAAFRRIQADPAHSTVLVLLDVDYFKSVNDRFGHYAGDEVLRWVASSITSQLRPGDLVGRWGGEEFVIAAPNTSLSDGVQLAERIRQVICAKEHLIAGPVTISAGLAAWTSALSVEEALRSADHALYLAKANGRNRIEAIKDPQVLRPLARQVTA</sequence>
<name>A0A838BT50_9HYPH</name>
<proteinExistence type="predicted"/>
<feature type="transmembrane region" description="Helical" evidence="3">
    <location>
        <begin position="124"/>
        <end position="144"/>
    </location>
</feature>
<dbReference type="SMART" id="SM00267">
    <property type="entry name" value="GGDEF"/>
    <property type="match status" value="1"/>
</dbReference>
<keyword evidence="3" id="KW-1133">Transmembrane helix</keyword>
<dbReference type="PROSITE" id="PS50887">
    <property type="entry name" value="GGDEF"/>
    <property type="match status" value="1"/>
</dbReference>
<dbReference type="Pfam" id="PF00990">
    <property type="entry name" value="GGDEF"/>
    <property type="match status" value="1"/>
</dbReference>
<dbReference type="InterPro" id="IPR029787">
    <property type="entry name" value="Nucleotide_cyclase"/>
</dbReference>
<feature type="transmembrane region" description="Helical" evidence="3">
    <location>
        <begin position="156"/>
        <end position="178"/>
    </location>
</feature>
<keyword evidence="3" id="KW-0472">Membrane</keyword>
<reference evidence="5 6" key="1">
    <citation type="submission" date="2020-07" db="EMBL/GenBank/DDBJ databases">
        <title>Draft genome and description of Microvirga mediterraneensis Marseille-Q2068 sp. nov.</title>
        <authorList>
            <person name="Boxberger M."/>
        </authorList>
    </citation>
    <scope>NUCLEOTIDE SEQUENCE [LARGE SCALE GENOMIC DNA]</scope>
    <source>
        <strain evidence="5 6">Marseille-Q2068</strain>
    </source>
</reference>
<organism evidence="5 6">
    <name type="scientific">Microvirga mediterraneensis</name>
    <dbReference type="NCBI Taxonomy" id="2754695"/>
    <lineage>
        <taxon>Bacteria</taxon>
        <taxon>Pseudomonadati</taxon>
        <taxon>Pseudomonadota</taxon>
        <taxon>Alphaproteobacteria</taxon>
        <taxon>Hyphomicrobiales</taxon>
        <taxon>Methylobacteriaceae</taxon>
        <taxon>Microvirga</taxon>
    </lineage>
</organism>
<comment type="catalytic activity">
    <reaction evidence="2">
        <text>2 GTP = 3',3'-c-di-GMP + 2 diphosphate</text>
        <dbReference type="Rhea" id="RHEA:24898"/>
        <dbReference type="ChEBI" id="CHEBI:33019"/>
        <dbReference type="ChEBI" id="CHEBI:37565"/>
        <dbReference type="ChEBI" id="CHEBI:58805"/>
        <dbReference type="EC" id="2.7.7.65"/>
    </reaction>
</comment>
<dbReference type="GO" id="GO:0052621">
    <property type="term" value="F:diguanylate cyclase activity"/>
    <property type="evidence" value="ECO:0007669"/>
    <property type="project" value="UniProtKB-EC"/>
</dbReference>
<accession>A0A838BT50</accession>
<dbReference type="EC" id="2.7.7.65" evidence="1"/>
<feature type="transmembrane region" description="Helical" evidence="3">
    <location>
        <begin position="12"/>
        <end position="30"/>
    </location>
</feature>
<dbReference type="CDD" id="cd01949">
    <property type="entry name" value="GGDEF"/>
    <property type="match status" value="1"/>
</dbReference>
<dbReference type="GO" id="GO:0005886">
    <property type="term" value="C:plasma membrane"/>
    <property type="evidence" value="ECO:0007669"/>
    <property type="project" value="TreeGrafter"/>
</dbReference>
<evidence type="ECO:0000313" key="5">
    <source>
        <dbReference type="EMBL" id="MBA1159004.1"/>
    </source>
</evidence>
<dbReference type="PANTHER" id="PTHR45138:SF9">
    <property type="entry name" value="DIGUANYLATE CYCLASE DGCM-RELATED"/>
    <property type="match status" value="1"/>
</dbReference>
<protein>
    <recommendedName>
        <fullName evidence="1">diguanylate cyclase</fullName>
        <ecNumber evidence="1">2.7.7.65</ecNumber>
    </recommendedName>
</protein>
<feature type="transmembrane region" description="Helical" evidence="3">
    <location>
        <begin position="42"/>
        <end position="62"/>
    </location>
</feature>
<dbReference type="InterPro" id="IPR000160">
    <property type="entry name" value="GGDEF_dom"/>
</dbReference>
<dbReference type="RefSeq" id="WP_181054586.1">
    <property type="nucleotide sequence ID" value="NZ_JACDXJ010000002.1"/>
</dbReference>
<feature type="domain" description="GGDEF" evidence="4">
    <location>
        <begin position="223"/>
        <end position="352"/>
    </location>
</feature>
<evidence type="ECO:0000313" key="6">
    <source>
        <dbReference type="Proteomes" id="UP000572984"/>
    </source>
</evidence>
<dbReference type="NCBIfam" id="TIGR00254">
    <property type="entry name" value="GGDEF"/>
    <property type="match status" value="1"/>
</dbReference>
<dbReference type="GO" id="GO:1902201">
    <property type="term" value="P:negative regulation of bacterial-type flagellum-dependent cell motility"/>
    <property type="evidence" value="ECO:0007669"/>
    <property type="project" value="TreeGrafter"/>
</dbReference>
<comment type="caution">
    <text evidence="5">The sequence shown here is derived from an EMBL/GenBank/DDBJ whole genome shotgun (WGS) entry which is preliminary data.</text>
</comment>
<evidence type="ECO:0000256" key="2">
    <source>
        <dbReference type="ARBA" id="ARBA00034247"/>
    </source>
</evidence>
<keyword evidence="3" id="KW-0812">Transmembrane</keyword>
<dbReference type="GO" id="GO:0043709">
    <property type="term" value="P:cell adhesion involved in single-species biofilm formation"/>
    <property type="evidence" value="ECO:0007669"/>
    <property type="project" value="TreeGrafter"/>
</dbReference>
<feature type="transmembrane region" description="Helical" evidence="3">
    <location>
        <begin position="97"/>
        <end position="117"/>
    </location>
</feature>